<dbReference type="Proteomes" id="UP000230767">
    <property type="component" value="Unassembled WGS sequence"/>
</dbReference>
<gene>
    <name evidence="2" type="ORF">COY73_03270</name>
</gene>
<sequence>MSAAPVTLAALTAATMMLTARSAGTIIRYLAIPIPLVVVTVADKKILVLPGVVRGVLLPMITIAPALAWIAELVVCVTELLLHMMIARTRIVVPKIAII</sequence>
<evidence type="ECO:0000256" key="1">
    <source>
        <dbReference type="SAM" id="Phobius"/>
    </source>
</evidence>
<comment type="caution">
    <text evidence="2">The sequence shown here is derived from an EMBL/GenBank/DDBJ whole genome shotgun (WGS) entry which is preliminary data.</text>
</comment>
<keyword evidence="1" id="KW-0472">Membrane</keyword>
<organism evidence="2 3">
    <name type="scientific">Candidatus Nealsonbacteria bacterium CG_4_10_14_0_8_um_filter_37_14</name>
    <dbReference type="NCBI Taxonomy" id="1974684"/>
    <lineage>
        <taxon>Bacteria</taxon>
        <taxon>Candidatus Nealsoniibacteriota</taxon>
    </lineage>
</organism>
<keyword evidence="1" id="KW-0812">Transmembrane</keyword>
<protein>
    <submittedName>
        <fullName evidence="2">Uncharacterized protein</fullName>
    </submittedName>
</protein>
<keyword evidence="1" id="KW-1133">Transmembrane helix</keyword>
<evidence type="ECO:0000313" key="3">
    <source>
        <dbReference type="Proteomes" id="UP000230767"/>
    </source>
</evidence>
<proteinExistence type="predicted"/>
<feature type="transmembrane region" description="Helical" evidence="1">
    <location>
        <begin position="57"/>
        <end position="82"/>
    </location>
</feature>
<dbReference type="AlphaFoldDB" id="A0A2M7R6U3"/>
<reference evidence="3" key="1">
    <citation type="submission" date="2017-09" db="EMBL/GenBank/DDBJ databases">
        <title>Depth-based differentiation of microbial function through sediment-hosted aquifers and enrichment of novel symbionts in the deep terrestrial subsurface.</title>
        <authorList>
            <person name="Probst A.J."/>
            <person name="Ladd B."/>
            <person name="Jarett J.K."/>
            <person name="Geller-Mcgrath D.E."/>
            <person name="Sieber C.M.K."/>
            <person name="Emerson J.B."/>
            <person name="Anantharaman K."/>
            <person name="Thomas B.C."/>
            <person name="Malmstrom R."/>
            <person name="Stieglmeier M."/>
            <person name="Klingl A."/>
            <person name="Woyke T."/>
            <person name="Ryan C.M."/>
            <person name="Banfield J.F."/>
        </authorList>
    </citation>
    <scope>NUCLEOTIDE SEQUENCE [LARGE SCALE GENOMIC DNA]</scope>
</reference>
<dbReference type="EMBL" id="PFLW01000077">
    <property type="protein sequence ID" value="PIY88612.1"/>
    <property type="molecule type" value="Genomic_DNA"/>
</dbReference>
<accession>A0A2M7R6U3</accession>
<evidence type="ECO:0000313" key="2">
    <source>
        <dbReference type="EMBL" id="PIY88612.1"/>
    </source>
</evidence>
<name>A0A2M7R6U3_9BACT</name>